<evidence type="ECO:0000313" key="2">
    <source>
        <dbReference type="EMBL" id="GGM02911.1"/>
    </source>
</evidence>
<evidence type="ECO:0000256" key="1">
    <source>
        <dbReference type="SAM" id="MobiDB-lite"/>
    </source>
</evidence>
<reference evidence="2" key="2">
    <citation type="submission" date="2020-09" db="EMBL/GenBank/DDBJ databases">
        <authorList>
            <person name="Sun Q."/>
            <person name="Zhou Y."/>
        </authorList>
    </citation>
    <scope>NUCLEOTIDE SEQUENCE</scope>
    <source>
        <strain evidence="2">CGMCC 4.7308</strain>
    </source>
</reference>
<sequence>MEHLEQTGESGAVPGHGTVDEPVDGIEVDSRVLGPPATAGAGPDSVSARSTGEVRKPPSTDGPVVLTLFHRVDRLVRYKS</sequence>
<comment type="caution">
    <text evidence="2">The sequence shown here is derived from an EMBL/GenBank/DDBJ whole genome shotgun (WGS) entry which is preliminary data.</text>
</comment>
<reference evidence="2" key="1">
    <citation type="journal article" date="2014" name="Int. J. Syst. Evol. Microbiol.">
        <title>Complete genome sequence of Corynebacterium casei LMG S-19264T (=DSM 44701T), isolated from a smear-ripened cheese.</title>
        <authorList>
            <consortium name="US DOE Joint Genome Institute (JGI-PGF)"/>
            <person name="Walter F."/>
            <person name="Albersmeier A."/>
            <person name="Kalinowski J."/>
            <person name="Ruckert C."/>
        </authorList>
    </citation>
    <scope>NUCLEOTIDE SEQUENCE</scope>
    <source>
        <strain evidence="2">CGMCC 4.7308</strain>
    </source>
</reference>
<dbReference type="EMBL" id="BMNA01000004">
    <property type="protein sequence ID" value="GGM02911.1"/>
    <property type="molecule type" value="Genomic_DNA"/>
</dbReference>
<gene>
    <name evidence="2" type="ORF">GCM10011594_23800</name>
</gene>
<organism evidence="2 3">
    <name type="scientific">Nakamurella endophytica</name>
    <dbReference type="NCBI Taxonomy" id="1748367"/>
    <lineage>
        <taxon>Bacteria</taxon>
        <taxon>Bacillati</taxon>
        <taxon>Actinomycetota</taxon>
        <taxon>Actinomycetes</taxon>
        <taxon>Nakamurellales</taxon>
        <taxon>Nakamurellaceae</taxon>
        <taxon>Nakamurella</taxon>
    </lineage>
</organism>
<dbReference type="AlphaFoldDB" id="A0A917SWY2"/>
<protein>
    <submittedName>
        <fullName evidence="2">Uncharacterized protein</fullName>
    </submittedName>
</protein>
<name>A0A917SWY2_9ACTN</name>
<dbReference type="Proteomes" id="UP000655208">
    <property type="component" value="Unassembled WGS sequence"/>
</dbReference>
<dbReference type="RefSeq" id="WP_229674427.1">
    <property type="nucleotide sequence ID" value="NZ_BMNA01000004.1"/>
</dbReference>
<feature type="region of interest" description="Disordered" evidence="1">
    <location>
        <begin position="1"/>
        <end position="63"/>
    </location>
</feature>
<proteinExistence type="predicted"/>
<evidence type="ECO:0000313" key="3">
    <source>
        <dbReference type="Proteomes" id="UP000655208"/>
    </source>
</evidence>
<keyword evidence="3" id="KW-1185">Reference proteome</keyword>
<accession>A0A917SWY2</accession>